<dbReference type="EMBL" id="ML995493">
    <property type="protein sequence ID" value="KAF2139467.1"/>
    <property type="molecule type" value="Genomic_DNA"/>
</dbReference>
<dbReference type="GO" id="GO:0005506">
    <property type="term" value="F:iron ion binding"/>
    <property type="evidence" value="ECO:0007669"/>
    <property type="project" value="InterPro"/>
</dbReference>
<evidence type="ECO:0000256" key="6">
    <source>
        <dbReference type="ARBA" id="ARBA00023004"/>
    </source>
</evidence>
<dbReference type="GO" id="GO:0052878">
    <property type="term" value="F:linoleate 8R-lipoxygenase activity"/>
    <property type="evidence" value="ECO:0007669"/>
    <property type="project" value="UniProtKB-EC"/>
</dbReference>
<evidence type="ECO:0000313" key="10">
    <source>
        <dbReference type="EMBL" id="KAF2139467.1"/>
    </source>
</evidence>
<keyword evidence="3 8" id="KW-0479">Metal-binding</keyword>
<dbReference type="GeneID" id="54304633"/>
<feature type="binding site" description="axial binding residue" evidence="8">
    <location>
        <position position="575"/>
    </location>
    <ligand>
        <name>heme b</name>
        <dbReference type="ChEBI" id="CHEBI:60344"/>
    </ligand>
    <ligandPart>
        <name>Fe</name>
        <dbReference type="ChEBI" id="CHEBI:18248"/>
    </ligandPart>
</feature>
<feature type="compositionally biased region" description="Basic and acidic residues" evidence="9">
    <location>
        <begin position="1372"/>
        <end position="1388"/>
    </location>
</feature>
<evidence type="ECO:0000256" key="3">
    <source>
        <dbReference type="ARBA" id="ARBA00022723"/>
    </source>
</evidence>
<dbReference type="CDD" id="cd20612">
    <property type="entry name" value="CYP_LDS-like_C"/>
    <property type="match status" value="1"/>
</dbReference>
<dbReference type="GO" id="GO:0006979">
    <property type="term" value="P:response to oxidative stress"/>
    <property type="evidence" value="ECO:0007669"/>
    <property type="project" value="InterPro"/>
</dbReference>
<dbReference type="EC" id="1.13.11.60" evidence="2"/>
<evidence type="ECO:0000256" key="9">
    <source>
        <dbReference type="SAM" id="MobiDB-lite"/>
    </source>
</evidence>
<dbReference type="PROSITE" id="PS00086">
    <property type="entry name" value="CYTOCHROME_P450"/>
    <property type="match status" value="1"/>
</dbReference>
<keyword evidence="5" id="KW-0560">Oxidoreductase</keyword>
<keyword evidence="7" id="KW-0413">Isomerase</keyword>
<gene>
    <name evidence="10" type="ORF">K452DRAFT_77778</name>
</gene>
<dbReference type="InterPro" id="IPR010255">
    <property type="entry name" value="Haem_peroxidase_sf"/>
</dbReference>
<dbReference type="PRINTS" id="PR00457">
    <property type="entry name" value="ANPEROXIDASE"/>
</dbReference>
<dbReference type="InterPro" id="IPR050783">
    <property type="entry name" value="Oxylipin_biosynth_metab"/>
</dbReference>
<keyword evidence="8" id="KW-0349">Heme</keyword>
<dbReference type="Proteomes" id="UP000799438">
    <property type="component" value="Unassembled WGS sequence"/>
</dbReference>
<dbReference type="GO" id="GO:0006631">
    <property type="term" value="P:fatty acid metabolic process"/>
    <property type="evidence" value="ECO:0007669"/>
    <property type="project" value="UniProtKB-ARBA"/>
</dbReference>
<dbReference type="GO" id="GO:0020037">
    <property type="term" value="F:heme binding"/>
    <property type="evidence" value="ECO:0007669"/>
    <property type="project" value="InterPro"/>
</dbReference>
<dbReference type="Gene3D" id="1.10.640.10">
    <property type="entry name" value="Haem peroxidase domain superfamily, animal type"/>
    <property type="match status" value="1"/>
</dbReference>
<dbReference type="PANTHER" id="PTHR11903">
    <property type="entry name" value="PROSTAGLANDIN G/H SYNTHASE"/>
    <property type="match status" value="1"/>
</dbReference>
<sequence length="1419" mass="155950">MASWLFGKAKDLSSNATSALQSQPVPTPTSGFLSSILPSSVSSLLPSSVSSLLPSSVSSFLPESISSKLPSLPSLSSFSPESLAKSALSGLKSSGPTAVIGALLAYGLYATVGQKLPQKYKDLLWKYVSKLLSSVLPVDKFPFLKPLLEKGPPDDLLKSLGLDKVPGIEKLVSAVKPKLQHPQGTLSALESIKGIAPGILSKLNPLNSKLFNKRKIEQQEDDEKYQAGETYGKPEALSTGLKEDLKAVGLKAAHSDLKTLLELLQNKPMDDRKMTLEKVMALTASLPRSSKAREKLSGVIVNKLWTDLQHPPLSYLGDKYRFRTPDGSYNNPMIPDLGKAGSPYARTVRKIEATHGVPPDPGLLFDLFMARTDETFKENPAGISSVLFYHATIIIHDIFRTNRFDSSISDTSSYLDLAPLYGSSLEDQLKIRTMEKGFLKPDTFHERRLIGQPPGVNIMLIMYSRFHNYVADVLLKINEGGRFTLPPTKNEEDEKKALAKQDNDLFNTARLIVNGMYINISLHDYLRGITNVHHSKSDWSIDPRMEVNKLFDPEGTPRGVGNQVSAEFNLLYRFHPAISKRDEKWLNEFFESIFPENTKPLDQLTPEEFIQGLFRFEQSIPADPGKREFGGLKRGPDGRFNDADLVRVMKESMEDPAGLFGARMVPKALKIIEVTGILTARKWQLGSLNEMRQFFKLKRYDTFEDINPDPEIADLLRKLYDHPDMVEMYPGMMIEDIKPRMDPGCGIGAPYTVARAVFSDAVCLVRSDRFLTIDYTASNLTSWGINEVNPDLDVCGGSMFYKLFHRSLPGWFPYNSLHIMQPMYTKKMNEQIATEIGTIDQYSKADPKPPPRKVIVTKHSIVTGVLGDQTAFRVPWVTYNELFPGKKDYNGFMLAGDTPAHKAQHKLLAEILYTPAEFPKLLTDTAVKYGEEFLKKETLSLSKELDQIDILRDVAIPLMTRLLADLWSLDLKTPEDPSGSLSIKQIYKYLVDLREFGFNNTDPARTWRKRLSAQDAAKVMTASTLKCIERRQSASPVAAASGAASAAATKSKGFISKATSSVTGAVTGALSKVPVVGKWFGGGGGGGDGSAAAKATETMGAGSLRWYGDQVVKELREAGNTLEETGDLCWLTAIAAVGASVCLFADVLTFFLKEENSHHWAKIQDLASDTTNSEIADKTLQQYVLEAGRISGTSAVARACAAPKTIDGQEFKPGDVAVLLLGPASNDKDFVPDPQKFKLDRPDDTYLRWGSGVHMCLGKQISLSYVTALIKLSARLKNLRPAPGDMGVLKSVTLDTGTYYLNDSWDYLSADPTTWKVHFEGYGKGTHKFDPAATAGRNLTALYNSLVKQDQEGPKGVTPRAEIQQEANGVKPEPEKETSNPPADKKSDGWSFDGINAPGENGKAPGVLKHALSSLSGSK</sequence>
<keyword evidence="4" id="KW-0223">Dioxygenase</keyword>
<reference evidence="10" key="1">
    <citation type="journal article" date="2020" name="Stud. Mycol.">
        <title>101 Dothideomycetes genomes: a test case for predicting lifestyles and emergence of pathogens.</title>
        <authorList>
            <person name="Haridas S."/>
            <person name="Albert R."/>
            <person name="Binder M."/>
            <person name="Bloem J."/>
            <person name="Labutti K."/>
            <person name="Salamov A."/>
            <person name="Andreopoulos B."/>
            <person name="Baker S."/>
            <person name="Barry K."/>
            <person name="Bills G."/>
            <person name="Bluhm B."/>
            <person name="Cannon C."/>
            <person name="Castanera R."/>
            <person name="Culley D."/>
            <person name="Daum C."/>
            <person name="Ezra D."/>
            <person name="Gonzalez J."/>
            <person name="Henrissat B."/>
            <person name="Kuo A."/>
            <person name="Liang C."/>
            <person name="Lipzen A."/>
            <person name="Lutzoni F."/>
            <person name="Magnuson J."/>
            <person name="Mondo S."/>
            <person name="Nolan M."/>
            <person name="Ohm R."/>
            <person name="Pangilinan J."/>
            <person name="Park H.-J."/>
            <person name="Ramirez L."/>
            <person name="Alfaro M."/>
            <person name="Sun H."/>
            <person name="Tritt A."/>
            <person name="Yoshinaga Y."/>
            <person name="Zwiers L.-H."/>
            <person name="Turgeon B."/>
            <person name="Goodwin S."/>
            <person name="Spatafora J."/>
            <person name="Crous P."/>
            <person name="Grigoriev I."/>
        </authorList>
    </citation>
    <scope>NUCLEOTIDE SEQUENCE</scope>
    <source>
        <strain evidence="10">CBS 121167</strain>
    </source>
</reference>
<dbReference type="GO" id="GO:0016853">
    <property type="term" value="F:isomerase activity"/>
    <property type="evidence" value="ECO:0007669"/>
    <property type="project" value="UniProtKB-KW"/>
</dbReference>
<evidence type="ECO:0000256" key="1">
    <source>
        <dbReference type="ARBA" id="ARBA00011881"/>
    </source>
</evidence>
<dbReference type="GO" id="GO:0004497">
    <property type="term" value="F:monooxygenase activity"/>
    <property type="evidence" value="ECO:0007669"/>
    <property type="project" value="InterPro"/>
</dbReference>
<evidence type="ECO:0000313" key="11">
    <source>
        <dbReference type="Proteomes" id="UP000799438"/>
    </source>
</evidence>
<proteinExistence type="predicted"/>
<dbReference type="InterPro" id="IPR034812">
    <property type="entry name" value="Ppo-like_N"/>
</dbReference>
<dbReference type="GO" id="GO:0004601">
    <property type="term" value="F:peroxidase activity"/>
    <property type="evidence" value="ECO:0007669"/>
    <property type="project" value="InterPro"/>
</dbReference>
<accession>A0A6A6B996</accession>
<dbReference type="PANTHER" id="PTHR11903:SF13">
    <property type="entry name" value="LINOLEATE 10R-LIPOXYGENASE"/>
    <property type="match status" value="1"/>
</dbReference>
<dbReference type="CDD" id="cd09817">
    <property type="entry name" value="linoleate_diol_synthase_like"/>
    <property type="match status" value="1"/>
</dbReference>
<dbReference type="SUPFAM" id="SSF48113">
    <property type="entry name" value="Heme-dependent peroxidases"/>
    <property type="match status" value="1"/>
</dbReference>
<dbReference type="Gene3D" id="1.10.630.10">
    <property type="entry name" value="Cytochrome P450"/>
    <property type="match status" value="1"/>
</dbReference>
<dbReference type="GO" id="GO:0016705">
    <property type="term" value="F:oxidoreductase activity, acting on paired donors, with incorporation or reduction of molecular oxygen"/>
    <property type="evidence" value="ECO:0007669"/>
    <property type="project" value="InterPro"/>
</dbReference>
<organism evidence="10 11">
    <name type="scientific">Aplosporella prunicola CBS 121167</name>
    <dbReference type="NCBI Taxonomy" id="1176127"/>
    <lineage>
        <taxon>Eukaryota</taxon>
        <taxon>Fungi</taxon>
        <taxon>Dikarya</taxon>
        <taxon>Ascomycota</taxon>
        <taxon>Pezizomycotina</taxon>
        <taxon>Dothideomycetes</taxon>
        <taxon>Dothideomycetes incertae sedis</taxon>
        <taxon>Botryosphaeriales</taxon>
        <taxon>Aplosporellaceae</taxon>
        <taxon>Aplosporella</taxon>
    </lineage>
</organism>
<comment type="subunit">
    <text evidence="1">Homotetramer.</text>
</comment>
<keyword evidence="11" id="KW-1185">Reference proteome</keyword>
<evidence type="ECO:0000256" key="7">
    <source>
        <dbReference type="ARBA" id="ARBA00023235"/>
    </source>
</evidence>
<evidence type="ECO:0000256" key="2">
    <source>
        <dbReference type="ARBA" id="ARBA00013239"/>
    </source>
</evidence>
<evidence type="ECO:0000256" key="5">
    <source>
        <dbReference type="ARBA" id="ARBA00023002"/>
    </source>
</evidence>
<dbReference type="InterPro" id="IPR037120">
    <property type="entry name" value="Haem_peroxidase_sf_animal"/>
</dbReference>
<dbReference type="InterPro" id="IPR036396">
    <property type="entry name" value="Cyt_P450_sf"/>
</dbReference>
<evidence type="ECO:0000256" key="8">
    <source>
        <dbReference type="PIRSR" id="PIRSR619791-2"/>
    </source>
</evidence>
<dbReference type="Pfam" id="PF03098">
    <property type="entry name" value="An_peroxidase"/>
    <property type="match status" value="1"/>
</dbReference>
<dbReference type="InterPro" id="IPR019791">
    <property type="entry name" value="Haem_peroxidase_animal"/>
</dbReference>
<feature type="region of interest" description="Disordered" evidence="9">
    <location>
        <begin position="1350"/>
        <end position="1419"/>
    </location>
</feature>
<dbReference type="SUPFAM" id="SSF48264">
    <property type="entry name" value="Cytochrome P450"/>
    <property type="match status" value="1"/>
</dbReference>
<evidence type="ECO:0000256" key="4">
    <source>
        <dbReference type="ARBA" id="ARBA00022964"/>
    </source>
</evidence>
<dbReference type="RefSeq" id="XP_033395180.1">
    <property type="nucleotide sequence ID" value="XM_033547126.1"/>
</dbReference>
<keyword evidence="6 8" id="KW-0408">Iron</keyword>
<protein>
    <recommendedName>
        <fullName evidence="2">linoleate 8R-lipoxygenase</fullName>
        <ecNumber evidence="2">1.13.11.60</ecNumber>
    </recommendedName>
</protein>
<dbReference type="PROSITE" id="PS50292">
    <property type="entry name" value="PEROXIDASE_3"/>
    <property type="match status" value="1"/>
</dbReference>
<dbReference type="InterPro" id="IPR017972">
    <property type="entry name" value="Cyt_P450_CS"/>
</dbReference>
<dbReference type="OrthoDB" id="823504at2759"/>
<name>A0A6A6B996_9PEZI</name>